<keyword evidence="1" id="KW-0560">Oxidoreductase</keyword>
<dbReference type="RefSeq" id="WP_281808155.1">
    <property type="nucleotide sequence ID" value="NZ_BSDO01000004.1"/>
</dbReference>
<dbReference type="GeneID" id="95763754"/>
<dbReference type="EMBL" id="JAVDPY010000005">
    <property type="protein sequence ID" value="MDR6334686.1"/>
    <property type="molecule type" value="Genomic_DNA"/>
</dbReference>
<dbReference type="Proteomes" id="UP001245370">
    <property type="component" value="Unassembled WGS sequence"/>
</dbReference>
<reference evidence="1" key="1">
    <citation type="submission" date="2022-12" db="EMBL/GenBank/DDBJ databases">
        <title>Reference genome sequencing for broad-spectrum identification of bacterial and archaeal isolates by mass spectrometry.</title>
        <authorList>
            <person name="Sekiguchi Y."/>
            <person name="Tourlousse D.M."/>
        </authorList>
    </citation>
    <scope>NUCLEOTIDE SEQUENCE</scope>
    <source>
        <strain evidence="1">301</strain>
    </source>
</reference>
<evidence type="ECO:0000313" key="3">
    <source>
        <dbReference type="Proteomes" id="UP001144397"/>
    </source>
</evidence>
<evidence type="ECO:0000313" key="1">
    <source>
        <dbReference type="EMBL" id="GLI23293.1"/>
    </source>
</evidence>
<evidence type="ECO:0000313" key="4">
    <source>
        <dbReference type="Proteomes" id="UP001245370"/>
    </source>
</evidence>
<organism evidence="1 3">
    <name type="scientific">Xanthobacter flavus</name>
    <dbReference type="NCBI Taxonomy" id="281"/>
    <lineage>
        <taxon>Bacteria</taxon>
        <taxon>Pseudomonadati</taxon>
        <taxon>Pseudomonadota</taxon>
        <taxon>Alphaproteobacteria</taxon>
        <taxon>Hyphomicrobiales</taxon>
        <taxon>Xanthobacteraceae</taxon>
        <taxon>Xanthobacter</taxon>
    </lineage>
</organism>
<dbReference type="AlphaFoldDB" id="A0A9W6CJ09"/>
<dbReference type="InterPro" id="IPR014710">
    <property type="entry name" value="RmlC-like_jellyroll"/>
</dbReference>
<comment type="caution">
    <text evidence="1">The sequence shown here is derived from an EMBL/GenBank/DDBJ whole genome shotgun (WGS) entry which is preliminary data.</text>
</comment>
<gene>
    <name evidence="2" type="ORF">GGQ86_003168</name>
    <name evidence="1" type="ORF">XFLAVUS301_29670</name>
</gene>
<name>A0A9W6CJ09_XANFL</name>
<dbReference type="EMBL" id="BSDO01000004">
    <property type="protein sequence ID" value="GLI23293.1"/>
    <property type="molecule type" value="Genomic_DNA"/>
</dbReference>
<dbReference type="InterPro" id="IPR011051">
    <property type="entry name" value="RmlC_Cupin_sf"/>
</dbReference>
<dbReference type="Gene3D" id="2.60.120.10">
    <property type="entry name" value="Jelly Rolls"/>
    <property type="match status" value="1"/>
</dbReference>
<proteinExistence type="predicted"/>
<dbReference type="GO" id="GO:0051213">
    <property type="term" value="F:dioxygenase activity"/>
    <property type="evidence" value="ECO:0007669"/>
    <property type="project" value="UniProtKB-KW"/>
</dbReference>
<evidence type="ECO:0000313" key="2">
    <source>
        <dbReference type="EMBL" id="MDR6334686.1"/>
    </source>
</evidence>
<protein>
    <submittedName>
        <fullName evidence="1">3-mercaptopropionate dioxygenase</fullName>
    </submittedName>
    <submittedName>
        <fullName evidence="2">Metal-dependent enzyme (Double-stranded beta helix superfamily)</fullName>
    </submittedName>
</protein>
<keyword evidence="4" id="KW-1185">Reference proteome</keyword>
<sequence>MTTETGTEPLPDTIAAPPEPLRRFSWDIQSMVELADDPREILMIGRDLMGRLVVQDDWLPEVFARLDGAPFRQCQLYADQMTRFTVIATVLAPGAALPVCEQKVWELAGVLRGEIVRQRLALPDGAAPVARAAEKRLGAGAVDAFSPKDGDGLAIANGSATAPAILIQVHGAEIGGEARRTVGPDGSIGSFTTVYANPPEAPAWDILTIQARITD</sequence>
<dbReference type="Proteomes" id="UP001144397">
    <property type="component" value="Unassembled WGS sequence"/>
</dbReference>
<keyword evidence="1" id="KW-0223">Dioxygenase</keyword>
<accession>A0A9W6CJ09</accession>
<reference evidence="2 4" key="2">
    <citation type="submission" date="2023-07" db="EMBL/GenBank/DDBJ databases">
        <title>Genomic Encyclopedia of Type Strains, Phase IV (KMG-IV): sequencing the most valuable type-strain genomes for metagenomic binning, comparative biology and taxonomic classification.</title>
        <authorList>
            <person name="Goeker M."/>
        </authorList>
    </citation>
    <scope>NUCLEOTIDE SEQUENCE [LARGE SCALE GENOMIC DNA]</scope>
    <source>
        <strain evidence="2 4">DSM 338</strain>
    </source>
</reference>
<dbReference type="SUPFAM" id="SSF51182">
    <property type="entry name" value="RmlC-like cupins"/>
    <property type="match status" value="1"/>
</dbReference>